<gene>
    <name evidence="3" type="ORF">JRO89_XS12G0178800</name>
</gene>
<keyword evidence="4" id="KW-1185">Reference proteome</keyword>
<dbReference type="InterPro" id="IPR002109">
    <property type="entry name" value="Glutaredoxin"/>
</dbReference>
<dbReference type="PROSITE" id="PS51354">
    <property type="entry name" value="GLUTAREDOXIN_2"/>
    <property type="match status" value="1"/>
</dbReference>
<dbReference type="PANTHER" id="PTHR45669">
    <property type="entry name" value="GLUTAREDOXIN DOMAIN-CONTAINING CYSTEINE-RICH PROTEIN CG12206-RELATED"/>
    <property type="match status" value="1"/>
</dbReference>
<dbReference type="Proteomes" id="UP000827721">
    <property type="component" value="Unassembled WGS sequence"/>
</dbReference>
<accession>A0ABQ8HCZ4</accession>
<dbReference type="Pfam" id="PF23733">
    <property type="entry name" value="GRXCR1-2_C"/>
    <property type="match status" value="1"/>
</dbReference>
<dbReference type="Gene3D" id="3.40.30.10">
    <property type="entry name" value="Glutaredoxin"/>
    <property type="match status" value="1"/>
</dbReference>
<feature type="compositionally biased region" description="Polar residues" evidence="1">
    <location>
        <begin position="9"/>
        <end position="19"/>
    </location>
</feature>
<evidence type="ECO:0000256" key="1">
    <source>
        <dbReference type="SAM" id="MobiDB-lite"/>
    </source>
</evidence>
<proteinExistence type="predicted"/>
<feature type="domain" description="Glutaredoxin" evidence="2">
    <location>
        <begin position="44"/>
        <end position="111"/>
    </location>
</feature>
<comment type="caution">
    <text evidence="3">The sequence shown here is derived from an EMBL/GenBank/DDBJ whole genome shotgun (WGS) entry which is preliminary data.</text>
</comment>
<dbReference type="Pfam" id="PF00462">
    <property type="entry name" value="Glutaredoxin"/>
    <property type="match status" value="1"/>
</dbReference>
<sequence length="186" mass="20960">MSLLRRRGTSTLDIEGQTQKIDDHHDHTRTSFIRKCPPDGADSIVIYTTSTRGVRRTWDDCYLVRSIFELHGVVVDERDLSLHGAFRSELRKLLDEERPSVPQVFLKGRYIGGAKELGELNESGKLGRMLRWARVEKGSQQCEGCGGSRFVPCLDCGGSCRVVVNGREKRCEKCDENGLVRCQSCL</sequence>
<protein>
    <recommendedName>
        <fullName evidence="2">Glutaredoxin domain-containing protein</fullName>
    </recommendedName>
</protein>
<dbReference type="SUPFAM" id="SSF52833">
    <property type="entry name" value="Thioredoxin-like"/>
    <property type="match status" value="1"/>
</dbReference>
<evidence type="ECO:0000313" key="3">
    <source>
        <dbReference type="EMBL" id="KAH7554364.1"/>
    </source>
</evidence>
<organism evidence="3 4">
    <name type="scientific">Xanthoceras sorbifolium</name>
    <dbReference type="NCBI Taxonomy" id="99658"/>
    <lineage>
        <taxon>Eukaryota</taxon>
        <taxon>Viridiplantae</taxon>
        <taxon>Streptophyta</taxon>
        <taxon>Embryophyta</taxon>
        <taxon>Tracheophyta</taxon>
        <taxon>Spermatophyta</taxon>
        <taxon>Magnoliopsida</taxon>
        <taxon>eudicotyledons</taxon>
        <taxon>Gunneridae</taxon>
        <taxon>Pentapetalae</taxon>
        <taxon>rosids</taxon>
        <taxon>malvids</taxon>
        <taxon>Sapindales</taxon>
        <taxon>Sapindaceae</taxon>
        <taxon>Xanthoceroideae</taxon>
        <taxon>Xanthoceras</taxon>
    </lineage>
</organism>
<evidence type="ECO:0000259" key="2">
    <source>
        <dbReference type="Pfam" id="PF00462"/>
    </source>
</evidence>
<feature type="region of interest" description="Disordered" evidence="1">
    <location>
        <begin position="1"/>
        <end position="28"/>
    </location>
</feature>
<name>A0ABQ8HCZ4_9ROSI</name>
<dbReference type="CDD" id="cd03031">
    <property type="entry name" value="GRX_GRX_like"/>
    <property type="match status" value="1"/>
</dbReference>
<dbReference type="PANTHER" id="PTHR45669:SF7">
    <property type="entry name" value="F1N19.7"/>
    <property type="match status" value="1"/>
</dbReference>
<dbReference type="EMBL" id="JAFEMO010000012">
    <property type="protein sequence ID" value="KAH7554364.1"/>
    <property type="molecule type" value="Genomic_DNA"/>
</dbReference>
<reference evidence="3 4" key="1">
    <citation type="submission" date="2021-02" db="EMBL/GenBank/DDBJ databases">
        <title>Plant Genome Project.</title>
        <authorList>
            <person name="Zhang R.-G."/>
        </authorList>
    </citation>
    <scope>NUCLEOTIDE SEQUENCE [LARGE SCALE GENOMIC DNA]</scope>
    <source>
        <tissue evidence="3">Leaves</tissue>
    </source>
</reference>
<evidence type="ECO:0000313" key="4">
    <source>
        <dbReference type="Proteomes" id="UP000827721"/>
    </source>
</evidence>
<dbReference type="InterPro" id="IPR036249">
    <property type="entry name" value="Thioredoxin-like_sf"/>
</dbReference>